<gene>
    <name evidence="1" type="ORF">UFOVP449_219</name>
</gene>
<proteinExistence type="predicted"/>
<evidence type="ECO:0000313" key="1">
    <source>
        <dbReference type="EMBL" id="CAB4143558.1"/>
    </source>
</evidence>
<dbReference type="EMBL" id="LR796420">
    <property type="protein sequence ID" value="CAB4143558.1"/>
    <property type="molecule type" value="Genomic_DNA"/>
</dbReference>
<reference evidence="1" key="1">
    <citation type="submission" date="2020-04" db="EMBL/GenBank/DDBJ databases">
        <authorList>
            <person name="Chiriac C."/>
            <person name="Salcher M."/>
            <person name="Ghai R."/>
            <person name="Kavagutti S V."/>
        </authorList>
    </citation>
    <scope>NUCLEOTIDE SEQUENCE</scope>
</reference>
<accession>A0A6J5MA67</accession>
<organism evidence="1">
    <name type="scientific">uncultured Caudovirales phage</name>
    <dbReference type="NCBI Taxonomy" id="2100421"/>
    <lineage>
        <taxon>Viruses</taxon>
        <taxon>Duplodnaviria</taxon>
        <taxon>Heunggongvirae</taxon>
        <taxon>Uroviricota</taxon>
        <taxon>Caudoviricetes</taxon>
        <taxon>Peduoviridae</taxon>
        <taxon>Maltschvirus</taxon>
        <taxon>Maltschvirus maltsch</taxon>
    </lineage>
</organism>
<protein>
    <submittedName>
        <fullName evidence="1">Uncharacterized protein</fullName>
    </submittedName>
</protein>
<name>A0A6J5MA67_9CAUD</name>
<sequence>MKFAGTKRNTYSKQKVRELRDKRKFAKGKVEGVPEEYYIKSLGDLQAAGHLMINGFKSFGVDNEKQESGFSKGSYSINFDTYTQEGIGERPHMMGYLESASNADKHPYRIKGWFNMDGSIRIELVK</sequence>